<sequence>MDYFVRSGGLTGFSELVRELGYSPGALLRQMGLGTAVLQNPDLYIPYSTLAELLLLAARECHCPDFGVRLGGRQGLHVVGALGSLMCLQSTLPGALTMMQRNLDFHARGVQVDVDTQGDTLETRLSFAFENQLDCSQLTALSLALLFRSISQLHQSPLRLTDVHLRIPRPASPEHYQDIFEAPIFFDAAENSLRYPIALLNTPVDPSPALRQALSNQWRGTVPSSRSDSLPQHIEQVVTALLPTGECNLNMVAKVTEMNPRSLQLRLQAMGSGFTQIQQRVRLRLACHYLKNSDIDLTPLALNLGFAELSVFSRAFKKWTGKSPRQWRNQARQAS</sequence>
<dbReference type="GO" id="GO:0000976">
    <property type="term" value="F:transcription cis-regulatory region binding"/>
    <property type="evidence" value="ECO:0007669"/>
    <property type="project" value="TreeGrafter"/>
</dbReference>
<keyword evidence="2" id="KW-0238">DNA-binding</keyword>
<dbReference type="SMART" id="SM00342">
    <property type="entry name" value="HTH_ARAC"/>
    <property type="match status" value="1"/>
</dbReference>
<feature type="domain" description="HTH araC/xylS-type" evidence="4">
    <location>
        <begin position="232"/>
        <end position="330"/>
    </location>
</feature>
<dbReference type="AlphaFoldDB" id="A0A7T4QYG0"/>
<evidence type="ECO:0000313" key="5">
    <source>
        <dbReference type="EMBL" id="QQD17100.1"/>
    </source>
</evidence>
<dbReference type="Pfam" id="PF12833">
    <property type="entry name" value="HTH_18"/>
    <property type="match status" value="1"/>
</dbReference>
<keyword evidence="3" id="KW-0804">Transcription</keyword>
<dbReference type="PROSITE" id="PS01124">
    <property type="entry name" value="HTH_ARAC_FAMILY_2"/>
    <property type="match status" value="1"/>
</dbReference>
<dbReference type="Gene3D" id="1.10.10.60">
    <property type="entry name" value="Homeodomain-like"/>
    <property type="match status" value="1"/>
</dbReference>
<dbReference type="RefSeq" id="WP_198568602.1">
    <property type="nucleotide sequence ID" value="NZ_CP066167.1"/>
</dbReference>
<dbReference type="GO" id="GO:0005829">
    <property type="term" value="C:cytosol"/>
    <property type="evidence" value="ECO:0007669"/>
    <property type="project" value="TreeGrafter"/>
</dbReference>
<dbReference type="EMBL" id="CP066167">
    <property type="protein sequence ID" value="QQD17100.1"/>
    <property type="molecule type" value="Genomic_DNA"/>
</dbReference>
<dbReference type="SUPFAM" id="SSF46689">
    <property type="entry name" value="Homeodomain-like"/>
    <property type="match status" value="1"/>
</dbReference>
<evidence type="ECO:0000256" key="3">
    <source>
        <dbReference type="ARBA" id="ARBA00023163"/>
    </source>
</evidence>
<evidence type="ECO:0000256" key="2">
    <source>
        <dbReference type="ARBA" id="ARBA00023125"/>
    </source>
</evidence>
<dbReference type="PANTHER" id="PTHR47894:SF4">
    <property type="entry name" value="HTH-TYPE TRANSCRIPTIONAL REGULATOR GADX"/>
    <property type="match status" value="1"/>
</dbReference>
<dbReference type="KEGG" id="snan:I6N98_12055"/>
<dbReference type="Pfam" id="PF12625">
    <property type="entry name" value="Arabinose_bd"/>
    <property type="match status" value="1"/>
</dbReference>
<keyword evidence="1" id="KW-0805">Transcription regulation</keyword>
<gene>
    <name evidence="5" type="ORF">I6N98_12055</name>
</gene>
<dbReference type="GO" id="GO:0003700">
    <property type="term" value="F:DNA-binding transcription factor activity"/>
    <property type="evidence" value="ECO:0007669"/>
    <property type="project" value="InterPro"/>
</dbReference>
<accession>A0A7T4QYG0</accession>
<evidence type="ECO:0000259" key="4">
    <source>
        <dbReference type="PROSITE" id="PS01124"/>
    </source>
</evidence>
<reference evidence="5 6" key="1">
    <citation type="submission" date="2020-12" db="EMBL/GenBank/DDBJ databases">
        <authorList>
            <person name="Shan Y."/>
        </authorList>
    </citation>
    <scope>NUCLEOTIDE SEQUENCE [LARGE SCALE GENOMIC DNA]</scope>
    <source>
        <strain evidence="6">csc3.9</strain>
    </source>
</reference>
<keyword evidence="6" id="KW-1185">Reference proteome</keyword>
<evidence type="ECO:0000256" key="1">
    <source>
        <dbReference type="ARBA" id="ARBA00023015"/>
    </source>
</evidence>
<dbReference type="PANTHER" id="PTHR47894">
    <property type="entry name" value="HTH-TYPE TRANSCRIPTIONAL REGULATOR GADX"/>
    <property type="match status" value="1"/>
</dbReference>
<dbReference type="InterPro" id="IPR009057">
    <property type="entry name" value="Homeodomain-like_sf"/>
</dbReference>
<dbReference type="InterPro" id="IPR032687">
    <property type="entry name" value="AraC-type_N"/>
</dbReference>
<organism evidence="5 6">
    <name type="scientific">Spongiibacter nanhainus</name>
    <dbReference type="NCBI Taxonomy" id="2794344"/>
    <lineage>
        <taxon>Bacteria</taxon>
        <taxon>Pseudomonadati</taxon>
        <taxon>Pseudomonadota</taxon>
        <taxon>Gammaproteobacteria</taxon>
        <taxon>Cellvibrionales</taxon>
        <taxon>Spongiibacteraceae</taxon>
        <taxon>Spongiibacter</taxon>
    </lineage>
</organism>
<proteinExistence type="predicted"/>
<protein>
    <submittedName>
        <fullName evidence="5">AraC family transcriptional regulator ligand-binding domain-containing protein</fullName>
    </submittedName>
</protein>
<name>A0A7T4QYG0_9GAMM</name>
<evidence type="ECO:0000313" key="6">
    <source>
        <dbReference type="Proteomes" id="UP000596063"/>
    </source>
</evidence>
<dbReference type="InterPro" id="IPR018060">
    <property type="entry name" value="HTH_AraC"/>
</dbReference>
<dbReference type="Proteomes" id="UP000596063">
    <property type="component" value="Chromosome"/>
</dbReference>